<dbReference type="GO" id="GO:0016757">
    <property type="term" value="F:glycosyltransferase activity"/>
    <property type="evidence" value="ECO:0007669"/>
    <property type="project" value="InterPro"/>
</dbReference>
<keyword evidence="8" id="KW-1015">Disulfide bond</keyword>
<evidence type="ECO:0000256" key="1">
    <source>
        <dbReference type="ARBA" id="ARBA00004648"/>
    </source>
</evidence>
<name>A0AAV2TWI4_CALDB</name>
<evidence type="ECO:0000256" key="6">
    <source>
        <dbReference type="ARBA" id="ARBA00022989"/>
    </source>
</evidence>
<keyword evidence="4" id="KW-0812">Transmembrane</keyword>
<keyword evidence="5" id="KW-0256">Endoplasmic reticulum</keyword>
<dbReference type="Pfam" id="PF03016">
    <property type="entry name" value="Exostosin_GT47"/>
    <property type="match status" value="1"/>
</dbReference>
<evidence type="ECO:0000256" key="8">
    <source>
        <dbReference type="ARBA" id="ARBA00023157"/>
    </source>
</evidence>
<dbReference type="PANTHER" id="PTHR48261">
    <property type="entry name" value="ACETYLGLUCOSAMINYLTRANSFERASE"/>
    <property type="match status" value="1"/>
</dbReference>
<evidence type="ECO:0000256" key="2">
    <source>
        <dbReference type="ARBA" id="ARBA00010271"/>
    </source>
</evidence>
<protein>
    <submittedName>
        <fullName evidence="11">Uncharacterized protein</fullName>
    </submittedName>
</protein>
<dbReference type="InterPro" id="IPR004263">
    <property type="entry name" value="Exostosin"/>
</dbReference>
<dbReference type="PANTHER" id="PTHR48261:SF2">
    <property type="entry name" value="ACETYLGLUCOSAMINYLTRANSFERASE"/>
    <property type="match status" value="1"/>
</dbReference>
<evidence type="ECO:0000259" key="10">
    <source>
        <dbReference type="Pfam" id="PF09258"/>
    </source>
</evidence>
<dbReference type="GO" id="GO:0015012">
    <property type="term" value="P:heparan sulfate proteoglycan biosynthetic process"/>
    <property type="evidence" value="ECO:0007669"/>
    <property type="project" value="UniProtKB-ARBA"/>
</dbReference>
<dbReference type="Pfam" id="PF09258">
    <property type="entry name" value="Glyco_transf_64"/>
    <property type="match status" value="1"/>
</dbReference>
<evidence type="ECO:0000313" key="11">
    <source>
        <dbReference type="EMBL" id="CAL5139258.1"/>
    </source>
</evidence>
<keyword evidence="3" id="KW-0808">Transferase</keyword>
<dbReference type="InterPro" id="IPR029044">
    <property type="entry name" value="Nucleotide-diphossugar_trans"/>
</dbReference>
<feature type="domain" description="Exostosin GT47" evidence="9">
    <location>
        <begin position="74"/>
        <end position="357"/>
    </location>
</feature>
<dbReference type="InterPro" id="IPR015338">
    <property type="entry name" value="GT64_dom"/>
</dbReference>
<comment type="similarity">
    <text evidence="2">Belongs to the glycosyltransferase 47 family.</text>
</comment>
<feature type="domain" description="Glycosyl transferase 64" evidence="10">
    <location>
        <begin position="435"/>
        <end position="661"/>
    </location>
</feature>
<evidence type="ECO:0000256" key="3">
    <source>
        <dbReference type="ARBA" id="ARBA00022679"/>
    </source>
</evidence>
<keyword evidence="7" id="KW-0472">Membrane</keyword>
<dbReference type="Proteomes" id="UP001497525">
    <property type="component" value="Unassembled WGS sequence"/>
</dbReference>
<accession>A0AAV2TWI4</accession>
<evidence type="ECO:0000259" key="9">
    <source>
        <dbReference type="Pfam" id="PF03016"/>
    </source>
</evidence>
<dbReference type="EMBL" id="CAXLJL010000600">
    <property type="protein sequence ID" value="CAL5139258.1"/>
    <property type="molecule type" value="Genomic_DNA"/>
</dbReference>
<evidence type="ECO:0000256" key="4">
    <source>
        <dbReference type="ARBA" id="ARBA00022692"/>
    </source>
</evidence>
<dbReference type="GO" id="GO:0005789">
    <property type="term" value="C:endoplasmic reticulum membrane"/>
    <property type="evidence" value="ECO:0007669"/>
    <property type="project" value="UniProtKB-SubCell"/>
</dbReference>
<sequence>MRPWFRLLVTCVTLVPFIALFLHFSNYLLSVKNTGVHILLTNRSLPIRAPYHCTYSTCFNASLCAYEYAHRPLNRIGVFVYSPAPSVFLDENGQRVRLVPSKQHVHLLRAISTSRYAVSSPLHACVFIPDLDLLNGADHRFDVNLRILNSLPWWNNGTNHLLFNIIPGNSRAFLGLSMVAGARHSVHSYRPTFDVSIPAFNPFTSQYISEARVNRSFLLTVFPTHLLAKQSARERFLSIYRCPEFAGSRSIVILESVLNYGTSLDRYSAVISHSPYADPLFSVVSYTVTLSESIFCAITTPGIWSRFYLYDAMKFGCIPVIVPDQFVLPFSEVLDWSRLAVRIRQEQIEEIPKILTSYSSIQIRQIQRQLHFIFERYFATLEKIALTTLDIINDRVYPYYARSYFQWNDASYSETIFPAAPALFYPTRVSSSSGFTAVVRGHYHFGMLRDLLIGIQTAPSLQRIIVVWTNTKNEPPATPLWPIIRVPLSVVQAIRGLANDRYYPYRQIQTEAILSLDDSACAPSVAEIQLAFELWCENPDRLIGFSSARLLPWNTTFATSPIGSSLSSASFGASFFHKHYLHLYTELISNQLQELVNSADACEDLVMNWLIVQLSGRAVLTALPKNYVLKGGDTTTETPGSCHRLPYSTCWRRMEEMSGKLNAFLSHGRQFKIAPLNAISLLPSVNTDGVTSIS</sequence>
<dbReference type="Gene3D" id="3.90.550.10">
    <property type="entry name" value="Spore Coat Polysaccharide Biosynthesis Protein SpsA, Chain A"/>
    <property type="match status" value="1"/>
</dbReference>
<dbReference type="AlphaFoldDB" id="A0AAV2TWI4"/>
<evidence type="ECO:0000313" key="12">
    <source>
        <dbReference type="Proteomes" id="UP001497525"/>
    </source>
</evidence>
<keyword evidence="6" id="KW-1133">Transmembrane helix</keyword>
<dbReference type="InterPro" id="IPR040911">
    <property type="entry name" value="Exostosin_GT47"/>
</dbReference>
<reference evidence="11" key="1">
    <citation type="submission" date="2024-06" db="EMBL/GenBank/DDBJ databases">
        <authorList>
            <person name="Liu X."/>
            <person name="Lenzi L."/>
            <person name="Haldenby T S."/>
            <person name="Uol C."/>
        </authorList>
    </citation>
    <scope>NUCLEOTIDE SEQUENCE</scope>
</reference>
<proteinExistence type="inferred from homology"/>
<comment type="caution">
    <text evidence="11">The sequence shown here is derived from an EMBL/GenBank/DDBJ whole genome shotgun (WGS) entry which is preliminary data.</text>
</comment>
<organism evidence="11 12">
    <name type="scientific">Calicophoron daubneyi</name>
    <name type="common">Rumen fluke</name>
    <name type="synonym">Paramphistomum daubneyi</name>
    <dbReference type="NCBI Taxonomy" id="300641"/>
    <lineage>
        <taxon>Eukaryota</taxon>
        <taxon>Metazoa</taxon>
        <taxon>Spiralia</taxon>
        <taxon>Lophotrochozoa</taxon>
        <taxon>Platyhelminthes</taxon>
        <taxon>Trematoda</taxon>
        <taxon>Digenea</taxon>
        <taxon>Plagiorchiida</taxon>
        <taxon>Pronocephalata</taxon>
        <taxon>Paramphistomoidea</taxon>
        <taxon>Paramphistomidae</taxon>
        <taxon>Calicophoron</taxon>
    </lineage>
</organism>
<evidence type="ECO:0000256" key="7">
    <source>
        <dbReference type="ARBA" id="ARBA00023136"/>
    </source>
</evidence>
<evidence type="ECO:0000256" key="5">
    <source>
        <dbReference type="ARBA" id="ARBA00022824"/>
    </source>
</evidence>
<comment type="subcellular location">
    <subcellularLocation>
        <location evidence="1">Endoplasmic reticulum membrane</location>
        <topology evidence="1">Single-pass type II membrane protein</topology>
    </subcellularLocation>
</comment>
<gene>
    <name evidence="11" type="ORF">CDAUBV1_LOCUS14291</name>
</gene>